<dbReference type="Gene3D" id="1.25.40.390">
    <property type="match status" value="1"/>
</dbReference>
<keyword evidence="3" id="KW-0732">Signal</keyword>
<keyword evidence="9" id="KW-1185">Reference proteome</keyword>
<dbReference type="CDD" id="cd08977">
    <property type="entry name" value="SusD"/>
    <property type="match status" value="1"/>
</dbReference>
<keyword evidence="5" id="KW-0998">Cell outer membrane</keyword>
<name>A0ABT8X0Z2_9FLAO</name>
<evidence type="ECO:0000256" key="3">
    <source>
        <dbReference type="ARBA" id="ARBA00022729"/>
    </source>
</evidence>
<feature type="domain" description="RagB/SusD" evidence="6">
    <location>
        <begin position="345"/>
        <end position="448"/>
    </location>
</feature>
<protein>
    <submittedName>
        <fullName evidence="8">RagB/SusD family nutrient uptake outer membrane protein</fullName>
    </submittedName>
</protein>
<evidence type="ECO:0000256" key="1">
    <source>
        <dbReference type="ARBA" id="ARBA00004442"/>
    </source>
</evidence>
<dbReference type="InterPro" id="IPR012944">
    <property type="entry name" value="SusD_RagB_dom"/>
</dbReference>
<sequence length="465" mass="52729">MKKYLYILCLTFLVFSCDREEYLDIQPKGQIIPNKVDDYRLLLDQTLDFGGISAGFVETFSGTEIASDDVMITDNLSDNYPEGTPDVNIYTWSDNIFTQDQEDEDWQLLYGQIYTANIVLEEILDATNGTLQEKLALKAEAQAHRAFAYFILVNLYGVHYNPASVTTDLGVPLRLGTELVGIEFPRATIEDVYNLILDDLNEALDNLPDTPEFVHRPSKAGVYSLLARVYLYMGEFQKAWEASNNALLLSNTLVDFNTHPDWFFPGVVNPGDLPEDDAEIIWHKASNNTFSFRIASNDFLSLIAPNDQRRRRFAGPFLFGLGGTESIYATGFARNFKEIGPSVPEMHLTRAECSARLGNLSEALNDLNTLREMRVDTGTFTPFASADQTEVLNWIKTERRLELIMKGHRFFDLKRYNVYDTPKTDLTHVFNGTTYTLNANSTNWAFPIAAKYILQSPEIGENIRE</sequence>
<dbReference type="EMBL" id="JAUOEM010000003">
    <property type="protein sequence ID" value="MDO5987613.1"/>
    <property type="molecule type" value="Genomic_DNA"/>
</dbReference>
<evidence type="ECO:0000259" key="7">
    <source>
        <dbReference type="Pfam" id="PF14322"/>
    </source>
</evidence>
<evidence type="ECO:0000313" key="8">
    <source>
        <dbReference type="EMBL" id="MDO5987613.1"/>
    </source>
</evidence>
<comment type="similarity">
    <text evidence="2">Belongs to the SusD family.</text>
</comment>
<dbReference type="Proteomes" id="UP001176891">
    <property type="component" value="Unassembled WGS sequence"/>
</dbReference>
<evidence type="ECO:0000259" key="6">
    <source>
        <dbReference type="Pfam" id="PF07980"/>
    </source>
</evidence>
<comment type="caution">
    <text evidence="8">The sequence shown here is derived from an EMBL/GenBank/DDBJ whole genome shotgun (WGS) entry which is preliminary data.</text>
</comment>
<dbReference type="InterPro" id="IPR011990">
    <property type="entry name" value="TPR-like_helical_dom_sf"/>
</dbReference>
<proteinExistence type="inferred from homology"/>
<evidence type="ECO:0000256" key="5">
    <source>
        <dbReference type="ARBA" id="ARBA00023237"/>
    </source>
</evidence>
<gene>
    <name evidence="8" type="ORF">Q4Q39_09405</name>
</gene>
<dbReference type="PROSITE" id="PS51257">
    <property type="entry name" value="PROKAR_LIPOPROTEIN"/>
    <property type="match status" value="1"/>
</dbReference>
<evidence type="ECO:0000256" key="2">
    <source>
        <dbReference type="ARBA" id="ARBA00006275"/>
    </source>
</evidence>
<dbReference type="Pfam" id="PF14322">
    <property type="entry name" value="SusD-like_3"/>
    <property type="match status" value="1"/>
</dbReference>
<dbReference type="SUPFAM" id="SSF48452">
    <property type="entry name" value="TPR-like"/>
    <property type="match status" value="1"/>
</dbReference>
<reference evidence="8" key="1">
    <citation type="submission" date="2023-07" db="EMBL/GenBank/DDBJ databases">
        <title>Two novel species in the genus Flavivirga.</title>
        <authorList>
            <person name="Kwon K."/>
        </authorList>
    </citation>
    <scope>NUCLEOTIDE SEQUENCE</scope>
    <source>
        <strain evidence="8">KACC 14157</strain>
    </source>
</reference>
<evidence type="ECO:0000256" key="4">
    <source>
        <dbReference type="ARBA" id="ARBA00023136"/>
    </source>
</evidence>
<dbReference type="InterPro" id="IPR033985">
    <property type="entry name" value="SusD-like_N"/>
</dbReference>
<evidence type="ECO:0000313" key="9">
    <source>
        <dbReference type="Proteomes" id="UP001176891"/>
    </source>
</evidence>
<comment type="subcellular location">
    <subcellularLocation>
        <location evidence="1">Cell outer membrane</location>
    </subcellularLocation>
</comment>
<accession>A0ABT8X0Z2</accession>
<keyword evidence="4" id="KW-0472">Membrane</keyword>
<feature type="domain" description="SusD-like N-terminal" evidence="7">
    <location>
        <begin position="22"/>
        <end position="231"/>
    </location>
</feature>
<organism evidence="8 9">
    <name type="scientific">Flavivirga amylovorans</name>
    <dbReference type="NCBI Taxonomy" id="870486"/>
    <lineage>
        <taxon>Bacteria</taxon>
        <taxon>Pseudomonadati</taxon>
        <taxon>Bacteroidota</taxon>
        <taxon>Flavobacteriia</taxon>
        <taxon>Flavobacteriales</taxon>
        <taxon>Flavobacteriaceae</taxon>
        <taxon>Flavivirga</taxon>
    </lineage>
</organism>
<dbReference type="Pfam" id="PF07980">
    <property type="entry name" value="SusD_RagB"/>
    <property type="match status" value="1"/>
</dbReference>
<dbReference type="RefSeq" id="WP_303282177.1">
    <property type="nucleotide sequence ID" value="NZ_BAABCZ010000010.1"/>
</dbReference>